<keyword evidence="1" id="KW-0732">Signal</keyword>
<feature type="signal peptide" evidence="1">
    <location>
        <begin position="1"/>
        <end position="20"/>
    </location>
</feature>
<keyword evidence="3" id="KW-1185">Reference proteome</keyword>
<accession>A0A917V8D8</accession>
<comment type="caution">
    <text evidence="2">The sequence shown here is derived from an EMBL/GenBank/DDBJ whole genome shotgun (WGS) entry which is preliminary data.</text>
</comment>
<dbReference type="Proteomes" id="UP000600449">
    <property type="component" value="Unassembled WGS sequence"/>
</dbReference>
<feature type="chain" id="PRO_5037609449" evidence="1">
    <location>
        <begin position="21"/>
        <end position="96"/>
    </location>
</feature>
<dbReference type="EMBL" id="BMMF01000014">
    <property type="protein sequence ID" value="GGK49977.1"/>
    <property type="molecule type" value="Genomic_DNA"/>
</dbReference>
<evidence type="ECO:0000313" key="3">
    <source>
        <dbReference type="Proteomes" id="UP000600449"/>
    </source>
</evidence>
<sequence>MRRTIAAAALLALSSSPALAQQTEADPFIWTDPDTGCAYLVAPGTGITPRLRAEGVPDCPESDIRLSESFERTLRESSRALGDAFEELGRRLEEGR</sequence>
<protein>
    <submittedName>
        <fullName evidence="2">Uncharacterized protein</fullName>
    </submittedName>
</protein>
<organism evidence="2 3">
    <name type="scientific">Salinarimonas ramus</name>
    <dbReference type="NCBI Taxonomy" id="690164"/>
    <lineage>
        <taxon>Bacteria</taxon>
        <taxon>Pseudomonadati</taxon>
        <taxon>Pseudomonadota</taxon>
        <taxon>Alphaproteobacteria</taxon>
        <taxon>Hyphomicrobiales</taxon>
        <taxon>Salinarimonadaceae</taxon>
        <taxon>Salinarimonas</taxon>
    </lineage>
</organism>
<dbReference type="RefSeq" id="WP_188915154.1">
    <property type="nucleotide sequence ID" value="NZ_BMMF01000014.1"/>
</dbReference>
<gene>
    <name evidence="2" type="ORF">GCM10011322_41290</name>
</gene>
<proteinExistence type="predicted"/>
<name>A0A917V8D8_9HYPH</name>
<evidence type="ECO:0000256" key="1">
    <source>
        <dbReference type="SAM" id="SignalP"/>
    </source>
</evidence>
<reference evidence="2 3" key="1">
    <citation type="journal article" date="2014" name="Int. J. Syst. Evol. Microbiol.">
        <title>Complete genome sequence of Corynebacterium casei LMG S-19264T (=DSM 44701T), isolated from a smear-ripened cheese.</title>
        <authorList>
            <consortium name="US DOE Joint Genome Institute (JGI-PGF)"/>
            <person name="Walter F."/>
            <person name="Albersmeier A."/>
            <person name="Kalinowski J."/>
            <person name="Ruckert C."/>
        </authorList>
    </citation>
    <scope>NUCLEOTIDE SEQUENCE [LARGE SCALE GENOMIC DNA]</scope>
    <source>
        <strain evidence="2 3">CGMCC 1.9161</strain>
    </source>
</reference>
<evidence type="ECO:0000313" key="2">
    <source>
        <dbReference type="EMBL" id="GGK49977.1"/>
    </source>
</evidence>
<dbReference type="AlphaFoldDB" id="A0A917V8D8"/>